<feature type="region of interest" description="Disordered" evidence="4">
    <location>
        <begin position="1246"/>
        <end position="1283"/>
    </location>
</feature>
<feature type="region of interest" description="Disordered" evidence="4">
    <location>
        <begin position="1"/>
        <end position="27"/>
    </location>
</feature>
<feature type="compositionally biased region" description="Low complexity" evidence="4">
    <location>
        <begin position="197"/>
        <end position="218"/>
    </location>
</feature>
<feature type="compositionally biased region" description="Polar residues" evidence="4">
    <location>
        <begin position="1104"/>
        <end position="1113"/>
    </location>
</feature>
<dbReference type="InterPro" id="IPR055300">
    <property type="entry name" value="CWZF3/5/7"/>
</dbReference>
<dbReference type="EMBL" id="JBBPBK010000003">
    <property type="protein sequence ID" value="KAK9288943.1"/>
    <property type="molecule type" value="Genomic_DNA"/>
</dbReference>
<protein>
    <recommendedName>
        <fullName evidence="5">CW-type domain-containing protein</fullName>
    </recommendedName>
</protein>
<evidence type="ECO:0000313" key="6">
    <source>
        <dbReference type="EMBL" id="KAK9288943.1"/>
    </source>
</evidence>
<feature type="region of interest" description="Disordered" evidence="4">
    <location>
        <begin position="75"/>
        <end position="113"/>
    </location>
</feature>
<evidence type="ECO:0000256" key="3">
    <source>
        <dbReference type="ARBA" id="ARBA00022833"/>
    </source>
</evidence>
<feature type="compositionally biased region" description="Basic and acidic residues" evidence="4">
    <location>
        <begin position="997"/>
        <end position="1014"/>
    </location>
</feature>
<feature type="region of interest" description="Disordered" evidence="4">
    <location>
        <begin position="369"/>
        <end position="409"/>
    </location>
</feature>
<dbReference type="PANTHER" id="PTHR46524:SF12">
    <property type="entry name" value="CW-TYPE DOMAIN-CONTAINING PROTEIN"/>
    <property type="match status" value="1"/>
</dbReference>
<feature type="compositionally biased region" description="Basic and acidic residues" evidence="4">
    <location>
        <begin position="828"/>
        <end position="846"/>
    </location>
</feature>
<dbReference type="PROSITE" id="PS51050">
    <property type="entry name" value="ZF_CW"/>
    <property type="match status" value="1"/>
</dbReference>
<feature type="region of interest" description="Disordered" evidence="4">
    <location>
        <begin position="601"/>
        <end position="635"/>
    </location>
</feature>
<feature type="compositionally biased region" description="Polar residues" evidence="4">
    <location>
        <begin position="763"/>
        <end position="781"/>
    </location>
</feature>
<feature type="compositionally biased region" description="Basic and acidic residues" evidence="4">
    <location>
        <begin position="567"/>
        <end position="576"/>
    </location>
</feature>
<sequence length="1850" mass="203876">MEEATELEEGEACYSKEEDGNTGTDPNIALSYIDERIQNVLGHFQKDFEGGVSAENLGAKFGGYGSFLPTYERSTSIQSHPKTLQGNYSTPRSPDNLPMEGATQSCMAPSNGPPPVRLVTAPCSAQLPRISRVPSVDVSVKQDSCLASGQAPEKFPLKHKTPNKSANPTGQRKLKFRIKVSSDNTVRKNTAIYSGLGLDNSLSSSPGSSPEKSGGMPPEYRENREESPTSILQIMSLPILLSPLHDSLLCLITKERLLSDSKPLSVLKGSQEHSAMLVDESASKVGDGEVLKEKKTRLVGRSERLVENKHGNGMDVENGIAILSEKKVEIDASEGKGFFSNDLKLMPTSNSVCDVGDSTKGTDWVNEISREANNEGVKGTLSSPDLAKEESLESISGQDSGKSEKQNAKSSSVENFWECREANHYRDVSVHPRDDRRCKRNKTSAPLKADSDASKRKIDVNVGAGNPSKQKVGQNSISHEQDDIKMPYRREKALFEGKKKSKGFQSNGKLAADLAEESSRVGLCAAPKDKSTDGVYPCKSKMHKSQKGIGEVRYNYKDFSGGTYLKQTDKRMDQVERPSGNRTKDSNLDYVEKEWTASFDKSKERSNGKKVDNQSMSNVSFKEAPNAGPPPMENGLTSQMVPAAAAPVVIEDNWVCCDRCQKWRLLPFGTKPEQLPEKWLCSMLNWLPGMNRCDISEEETTKALNALYQLPGSENENNLLNRANGTASGVTLADVRYLDQNHWNPSSHAMPNREKKKHKTKEIQNANSSSGLIQISNSTKNHCQESMKGRSLNGMNQPLSESSLMRKHLSKSRDLAVTKHVQKHKVKHTNEGDAKQTKTKSKREADQFGYGASKKIKTEGVYCTDKSWNSEHGGDFGRVSLTSSAGFPAKATGKDMQKYKGECDYKDNKYAAKLLVSVKKLGDQAQVSSDGGSSDLKTCDKRDISVKKRKLKDWQDNNQNHVETFKTTCYISQDSKVFVKEDSIDSEFRKEKKSRKSKTEGKESSTSKGNDRSNKKGRVQIVSLSSRDHPIDGVEEVRNIEKDRKLGKHRGKIASPRTLDGVDLLKRDLGSEQDSAAATSSSSKVSGSHKSRFNFQEVKGSPVESVSSSPLRTSNRDKLTPARREILGKDDATNGGLSVMGNPRRCWDEKGNSESNQTGTIRKENVSNVLRHKSSEFSPLDYRDENVNHKYSGNARPSSEFGVGYLVNGDADTVEQHGRYSSDMHAVEHCYNVDRVNKNNFLDNALFPQKSHKGSSSQSKDKDRSSTSDFDRDKVKVCDPMGEQEELYPKKNLTYESEINPHQFKQCHETLSNVKHSFSDKGSIKTSQDHKNHVSKKNSLGKGSSDSRKEKFREQGGSDMKLGAPCFKNGNVTQQEKLIQDFEDETSQFLANKIDPIKIKMGVGKSQLSMHCKRMKETLANGVQPIPGSQKGGVLNVLPVDASGDADVPKALKQPENAGNQNGAHHMLEHLTLNQHGARDFNVPSPMRKDSSNLTANKIDPIKIKMGVGKSQSIMHCEGMKEPLANGVQPIPGSQKGGVLNVLPVDASGDADVPKALKQPENAGNQNGAHHMLEHLTLNQHVARDFNVPSPVRKDSSNLTASSALKEAKDLRDHADYLKNSGFGFESNEQYFQAALKFLHAASLLETCNSDSGNHGEMTQVQLYSTAAKLCEFCAHEYESHRDMAAAALAYKCIEVAYMRIVYYKHFTTNRDRHELQATLQTVLQGESPSSSASDVDNLNNQATVDKAALSKGSGSHVAGHHVIVARHRPKFIRLLDFTQEVNLAMEASRKSQNAFGAANVNLKEAHNGEGITFVKRVIDFSFQDVDELIRLVRLAMEAISRSGFCGSRD</sequence>
<feature type="compositionally biased region" description="Basic and acidic residues" evidence="4">
    <location>
        <begin position="1026"/>
        <end position="1036"/>
    </location>
</feature>
<keyword evidence="2" id="KW-0863">Zinc-finger</keyword>
<feature type="compositionally biased region" description="Basic and acidic residues" evidence="4">
    <location>
        <begin position="1345"/>
        <end position="1356"/>
    </location>
</feature>
<feature type="region of interest" description="Disordered" evidence="4">
    <location>
        <begin position="430"/>
        <end position="480"/>
    </location>
</feature>
<evidence type="ECO:0000313" key="7">
    <source>
        <dbReference type="Proteomes" id="UP001415857"/>
    </source>
</evidence>
<feature type="region of interest" description="Disordered" evidence="4">
    <location>
        <begin position="988"/>
        <end position="1036"/>
    </location>
</feature>
<feature type="region of interest" description="Disordered" evidence="4">
    <location>
        <begin position="1072"/>
        <end position="1167"/>
    </location>
</feature>
<comment type="caution">
    <text evidence="6">The sequence shown here is derived from an EMBL/GenBank/DDBJ whole genome shotgun (WGS) entry which is preliminary data.</text>
</comment>
<accession>A0AAP0S405</accession>
<gene>
    <name evidence="6" type="ORF">L1049_017414</name>
</gene>
<feature type="compositionally biased region" description="Basic and acidic residues" evidence="4">
    <location>
        <begin position="1114"/>
        <end position="1132"/>
    </location>
</feature>
<dbReference type="Pfam" id="PF24756">
    <property type="entry name" value="THD_CWZF3-5-7"/>
    <property type="match status" value="1"/>
</dbReference>
<proteinExistence type="predicted"/>
<evidence type="ECO:0000259" key="5">
    <source>
        <dbReference type="PROSITE" id="PS51050"/>
    </source>
</evidence>
<dbReference type="Pfam" id="PF07496">
    <property type="entry name" value="zf-CW"/>
    <property type="match status" value="1"/>
</dbReference>
<dbReference type="Gene3D" id="3.30.40.100">
    <property type="match status" value="1"/>
</dbReference>
<feature type="compositionally biased region" description="Acidic residues" evidence="4">
    <location>
        <begin position="1"/>
        <end position="11"/>
    </location>
</feature>
<organism evidence="6 7">
    <name type="scientific">Liquidambar formosana</name>
    <name type="common">Formosan gum</name>
    <dbReference type="NCBI Taxonomy" id="63359"/>
    <lineage>
        <taxon>Eukaryota</taxon>
        <taxon>Viridiplantae</taxon>
        <taxon>Streptophyta</taxon>
        <taxon>Embryophyta</taxon>
        <taxon>Tracheophyta</taxon>
        <taxon>Spermatophyta</taxon>
        <taxon>Magnoliopsida</taxon>
        <taxon>eudicotyledons</taxon>
        <taxon>Gunneridae</taxon>
        <taxon>Pentapetalae</taxon>
        <taxon>Saxifragales</taxon>
        <taxon>Altingiaceae</taxon>
        <taxon>Liquidambar</taxon>
    </lineage>
</organism>
<feature type="region of interest" description="Disordered" evidence="4">
    <location>
        <begin position="742"/>
        <end position="846"/>
    </location>
</feature>
<feature type="domain" description="CW-type" evidence="5">
    <location>
        <begin position="648"/>
        <end position="701"/>
    </location>
</feature>
<name>A0AAP0S405_LIQFO</name>
<feature type="compositionally biased region" description="Polar residues" evidence="4">
    <location>
        <begin position="75"/>
        <end position="93"/>
    </location>
</feature>
<feature type="compositionally biased region" description="Polar residues" evidence="4">
    <location>
        <begin position="793"/>
        <end position="803"/>
    </location>
</feature>
<feature type="region of interest" description="Disordered" evidence="4">
    <location>
        <begin position="567"/>
        <end position="588"/>
    </location>
</feature>
<feature type="region of interest" description="Disordered" evidence="4">
    <location>
        <begin position="151"/>
        <end position="172"/>
    </location>
</feature>
<feature type="compositionally biased region" description="Low complexity" evidence="4">
    <location>
        <begin position="1072"/>
        <end position="1086"/>
    </location>
</feature>
<keyword evidence="1" id="KW-0479">Metal-binding</keyword>
<keyword evidence="3" id="KW-0862">Zinc</keyword>
<dbReference type="InterPro" id="IPR056406">
    <property type="entry name" value="THD_CWZF3/5/7"/>
</dbReference>
<evidence type="ECO:0000256" key="1">
    <source>
        <dbReference type="ARBA" id="ARBA00022723"/>
    </source>
</evidence>
<dbReference type="InterPro" id="IPR011124">
    <property type="entry name" value="Znf_CW"/>
</dbReference>
<keyword evidence="7" id="KW-1185">Reference proteome</keyword>
<dbReference type="Proteomes" id="UP001415857">
    <property type="component" value="Unassembled WGS sequence"/>
</dbReference>
<evidence type="ECO:0000256" key="2">
    <source>
        <dbReference type="ARBA" id="ARBA00022771"/>
    </source>
</evidence>
<evidence type="ECO:0000256" key="4">
    <source>
        <dbReference type="SAM" id="MobiDB-lite"/>
    </source>
</evidence>
<feature type="compositionally biased region" description="Basic and acidic residues" evidence="4">
    <location>
        <begin position="1259"/>
        <end position="1277"/>
    </location>
</feature>
<feature type="compositionally biased region" description="Basic and acidic residues" evidence="4">
    <location>
        <begin position="449"/>
        <end position="459"/>
    </location>
</feature>
<dbReference type="GO" id="GO:0008270">
    <property type="term" value="F:zinc ion binding"/>
    <property type="evidence" value="ECO:0007669"/>
    <property type="project" value="UniProtKB-KW"/>
</dbReference>
<feature type="compositionally biased region" description="Basic and acidic residues" evidence="4">
    <location>
        <begin position="601"/>
        <end position="612"/>
    </location>
</feature>
<dbReference type="PANTHER" id="PTHR46524">
    <property type="entry name" value="CW-TYPE ZINC FINGER"/>
    <property type="match status" value="1"/>
</dbReference>
<reference evidence="6 7" key="1">
    <citation type="journal article" date="2024" name="Plant J.">
        <title>Genome sequences and population genomics reveal climatic adaptation and genomic divergence between two closely related sweetgum species.</title>
        <authorList>
            <person name="Xu W.Q."/>
            <person name="Ren C.Q."/>
            <person name="Zhang X.Y."/>
            <person name="Comes H.P."/>
            <person name="Liu X.H."/>
            <person name="Li Y.G."/>
            <person name="Kettle C.J."/>
            <person name="Jalonen R."/>
            <person name="Gaisberger H."/>
            <person name="Ma Y.Z."/>
            <person name="Qiu Y.X."/>
        </authorList>
    </citation>
    <scope>NUCLEOTIDE SEQUENCE [LARGE SCALE GENOMIC DNA]</scope>
    <source>
        <strain evidence="6">Hangzhou</strain>
    </source>
</reference>
<feature type="region of interest" description="Disordered" evidence="4">
    <location>
        <begin position="197"/>
        <end position="228"/>
    </location>
</feature>
<feature type="compositionally biased region" description="Polar residues" evidence="4">
    <location>
        <begin position="467"/>
        <end position="478"/>
    </location>
</feature>
<feature type="compositionally biased region" description="Basic and acidic residues" evidence="4">
    <location>
        <begin position="1319"/>
        <end position="1332"/>
    </location>
</feature>
<feature type="region of interest" description="Disordered" evidence="4">
    <location>
        <begin position="1319"/>
        <end position="1367"/>
    </location>
</feature>